<name>A0A0D6MK26_9PROT</name>
<evidence type="ECO:0000256" key="2">
    <source>
        <dbReference type="ARBA" id="ARBA00022670"/>
    </source>
</evidence>
<protein>
    <recommendedName>
        <fullName evidence="7">Peptidase A2 domain-containing protein</fullName>
    </recommendedName>
</protein>
<comment type="caution">
    <text evidence="5">The sequence shown here is derived from an EMBL/GenBank/DDBJ whole genome shotgun (WGS) entry which is preliminary data.</text>
</comment>
<organism evidence="5 6">
    <name type="scientific">Tanticharoenia sakaeratensis NBRC 103193</name>
    <dbReference type="NCBI Taxonomy" id="1231623"/>
    <lineage>
        <taxon>Bacteria</taxon>
        <taxon>Pseudomonadati</taxon>
        <taxon>Pseudomonadota</taxon>
        <taxon>Alphaproteobacteria</taxon>
        <taxon>Acetobacterales</taxon>
        <taxon>Acetobacteraceae</taxon>
        <taxon>Tanticharoenia</taxon>
    </lineage>
</organism>
<dbReference type="InterPro" id="IPR021109">
    <property type="entry name" value="Peptidase_aspartic_dom_sf"/>
</dbReference>
<keyword evidence="2" id="KW-0645">Protease</keyword>
<dbReference type="OrthoDB" id="7281214at2"/>
<evidence type="ECO:0000256" key="1">
    <source>
        <dbReference type="ARBA" id="ARBA00009136"/>
    </source>
</evidence>
<dbReference type="AlphaFoldDB" id="A0A0D6MK26"/>
<keyword evidence="4" id="KW-0378">Hydrolase</keyword>
<evidence type="ECO:0000256" key="3">
    <source>
        <dbReference type="ARBA" id="ARBA00022750"/>
    </source>
</evidence>
<dbReference type="SUPFAM" id="SSF50630">
    <property type="entry name" value="Acid proteases"/>
    <property type="match status" value="2"/>
</dbReference>
<dbReference type="PANTHER" id="PTHR12917">
    <property type="entry name" value="ASPARTYL PROTEASE DDI-RELATED"/>
    <property type="match status" value="1"/>
</dbReference>
<dbReference type="CDD" id="cd05483">
    <property type="entry name" value="retropepsin_like_bacteria"/>
    <property type="match status" value="2"/>
</dbReference>
<dbReference type="Pfam" id="PF13650">
    <property type="entry name" value="Asp_protease_2"/>
    <property type="match status" value="1"/>
</dbReference>
<sequence length="335" mass="35195">MMERSRDIPPARISGAWRRLSRALAGSLALLGLAGCTDPQGNGRCVIDGFGNIPILNRQGSPIVRASVNGHPVAFIVDSGSYNSTISPRSADQLGLNANGATGLVGGVDGPSMASVQTARTIALGTGQARDAAFLVADLPQARPVSGLPVVGLFGAEFMLNYDIVLDQPDTTMSLLHVTGCSMPAPLWSGMMHLAPIDIDGPGRNKIGVTLMVNGKRVTAALDSGASTTTIPLDDAHRAGVTDAMLDQDVKIHVRGVGNTPITGWRHRFATLGVGSITLNNVVLTVLPDQDYALLGDDFLRGHRVWIPRNGNTMYIQSRAEIPANDPARKAAESP</sequence>
<evidence type="ECO:0000313" key="5">
    <source>
        <dbReference type="EMBL" id="GAN53790.1"/>
    </source>
</evidence>
<keyword evidence="6" id="KW-1185">Reference proteome</keyword>
<dbReference type="PROSITE" id="PS00141">
    <property type="entry name" value="ASP_PROTEASE"/>
    <property type="match status" value="1"/>
</dbReference>
<dbReference type="InterPro" id="IPR001969">
    <property type="entry name" value="Aspartic_peptidase_AS"/>
</dbReference>
<dbReference type="STRING" id="1231623.Tasa_011_009"/>
<comment type="similarity">
    <text evidence="1">Belongs to the DDI1 family.</text>
</comment>
<evidence type="ECO:0000313" key="6">
    <source>
        <dbReference type="Proteomes" id="UP000032679"/>
    </source>
</evidence>
<dbReference type="GO" id="GO:0006508">
    <property type="term" value="P:proteolysis"/>
    <property type="evidence" value="ECO:0007669"/>
    <property type="project" value="UniProtKB-KW"/>
</dbReference>
<proteinExistence type="inferred from homology"/>
<dbReference type="InterPro" id="IPR034122">
    <property type="entry name" value="Retropepsin-like_bacterial"/>
</dbReference>
<dbReference type="RefSeq" id="WP_048848118.1">
    <property type="nucleotide sequence ID" value="NZ_BALE01000011.1"/>
</dbReference>
<dbReference type="GO" id="GO:0004190">
    <property type="term" value="F:aspartic-type endopeptidase activity"/>
    <property type="evidence" value="ECO:0007669"/>
    <property type="project" value="UniProtKB-KW"/>
</dbReference>
<accession>A0A0D6MK26</accession>
<dbReference type="EMBL" id="BALE01000011">
    <property type="protein sequence ID" value="GAN53790.1"/>
    <property type="molecule type" value="Genomic_DNA"/>
</dbReference>
<reference evidence="5 6" key="1">
    <citation type="submission" date="2012-10" db="EMBL/GenBank/DDBJ databases">
        <title>Genome sequencing of Tanticharoenia sakaeratensis NBRC 103193.</title>
        <authorList>
            <person name="Azuma Y."/>
            <person name="Hadano H."/>
            <person name="Hirakawa H."/>
            <person name="Matsushita K."/>
        </authorList>
    </citation>
    <scope>NUCLEOTIDE SEQUENCE [LARGE SCALE GENOMIC DNA]</scope>
    <source>
        <strain evidence="5 6">NBRC 103193</strain>
    </source>
</reference>
<gene>
    <name evidence="5" type="ORF">Tasa_011_009</name>
</gene>
<evidence type="ECO:0008006" key="7">
    <source>
        <dbReference type="Google" id="ProtNLM"/>
    </source>
</evidence>
<evidence type="ECO:0000256" key="4">
    <source>
        <dbReference type="ARBA" id="ARBA00022801"/>
    </source>
</evidence>
<dbReference type="PANTHER" id="PTHR12917:SF1">
    <property type="entry name" value="AT13091P"/>
    <property type="match status" value="1"/>
</dbReference>
<dbReference type="Pfam" id="PF13975">
    <property type="entry name" value="gag-asp_proteas"/>
    <property type="match status" value="1"/>
</dbReference>
<keyword evidence="3" id="KW-0064">Aspartyl protease</keyword>
<dbReference type="Proteomes" id="UP000032679">
    <property type="component" value="Unassembled WGS sequence"/>
</dbReference>
<dbReference type="Gene3D" id="2.40.70.10">
    <property type="entry name" value="Acid Proteases"/>
    <property type="match status" value="2"/>
</dbReference>